<reference evidence="1" key="2">
    <citation type="journal article" date="2015" name="Fish Shellfish Immunol.">
        <title>Early steps in the European eel (Anguilla anguilla)-Vibrio vulnificus interaction in the gills: Role of the RtxA13 toxin.</title>
        <authorList>
            <person name="Callol A."/>
            <person name="Pajuelo D."/>
            <person name="Ebbesson L."/>
            <person name="Teles M."/>
            <person name="MacKenzie S."/>
            <person name="Amaro C."/>
        </authorList>
    </citation>
    <scope>NUCLEOTIDE SEQUENCE</scope>
</reference>
<organism evidence="1">
    <name type="scientific">Anguilla anguilla</name>
    <name type="common">European freshwater eel</name>
    <name type="synonym">Muraena anguilla</name>
    <dbReference type="NCBI Taxonomy" id="7936"/>
    <lineage>
        <taxon>Eukaryota</taxon>
        <taxon>Metazoa</taxon>
        <taxon>Chordata</taxon>
        <taxon>Craniata</taxon>
        <taxon>Vertebrata</taxon>
        <taxon>Euteleostomi</taxon>
        <taxon>Actinopterygii</taxon>
        <taxon>Neopterygii</taxon>
        <taxon>Teleostei</taxon>
        <taxon>Anguilliformes</taxon>
        <taxon>Anguillidae</taxon>
        <taxon>Anguilla</taxon>
    </lineage>
</organism>
<proteinExistence type="predicted"/>
<evidence type="ECO:0000313" key="1">
    <source>
        <dbReference type="EMBL" id="JAH58670.1"/>
    </source>
</evidence>
<accession>A0A0E9U0E5</accession>
<sequence>MWLTTPVVLNNLQSQNFNKLLVFRKFS</sequence>
<name>A0A0E9U0E5_ANGAN</name>
<reference evidence="1" key="1">
    <citation type="submission" date="2014-11" db="EMBL/GenBank/DDBJ databases">
        <authorList>
            <person name="Amaro Gonzalez C."/>
        </authorList>
    </citation>
    <scope>NUCLEOTIDE SEQUENCE</scope>
</reference>
<dbReference type="EMBL" id="GBXM01049907">
    <property type="protein sequence ID" value="JAH58670.1"/>
    <property type="molecule type" value="Transcribed_RNA"/>
</dbReference>
<dbReference type="AlphaFoldDB" id="A0A0E9U0E5"/>
<protein>
    <submittedName>
        <fullName evidence="1">Uncharacterized protein</fullName>
    </submittedName>
</protein>